<dbReference type="AlphaFoldDB" id="A0A1S3D374"/>
<dbReference type="RefSeq" id="XP_008473304.1">
    <property type="nucleotide sequence ID" value="XM_008475082.2"/>
</dbReference>
<sequence>MSDEMVSQKNNLKNVVLDTLFRICYNEEETIVKVQVIDRLCNLYREDDHHEIFELKSSRFHELLEVMKYFAIKDLEHEVKAEALMLFEFRIGAIFENIDEITLDFLWDLIIDMKVLLTILFYDEDIATCMLMCRDMINIIEERLPSNLKVLSQEENVMDSEAKIIFSNDNLRVITRENAHENIRIMNIDEIIDVHGELIADRKSSDMCDMTPNNSRADTEALSSQLIGEIISTDDLELLVGNNSKATKPKNRYFSLDSKSSTSSNDKTNFPEFHTKNTFFDETIYTNEDVLCIFLNILSVDYLREIPKRRFGIAVDQSDNTHYKMRSVFNDVLMFDRTLQDNIDCY</sequence>
<protein>
    <submittedName>
        <fullName evidence="2 3">Uncharacterized protein LOC103510427</fullName>
    </submittedName>
</protein>
<name>A0A1S3D374_DIACI</name>
<dbReference type="RefSeq" id="XP_026680280.1">
    <property type="nucleotide sequence ID" value="XM_026824479.1"/>
</dbReference>
<accession>A0A1S3D374</accession>
<evidence type="ECO:0000313" key="2">
    <source>
        <dbReference type="RefSeq" id="XP_008473304.1"/>
    </source>
</evidence>
<evidence type="ECO:0000313" key="3">
    <source>
        <dbReference type="RefSeq" id="XP_026680280.1"/>
    </source>
</evidence>
<evidence type="ECO:0000313" key="1">
    <source>
        <dbReference type="Proteomes" id="UP000079169"/>
    </source>
</evidence>
<keyword evidence="1" id="KW-1185">Reference proteome</keyword>
<gene>
    <name evidence="2 3" type="primary">LOC103510427</name>
</gene>
<dbReference type="GeneID" id="103510427"/>
<reference evidence="2 3" key="1">
    <citation type="submission" date="2025-04" db="UniProtKB">
        <authorList>
            <consortium name="RefSeq"/>
        </authorList>
    </citation>
    <scope>IDENTIFICATION</scope>
</reference>
<dbReference type="Proteomes" id="UP000079169">
    <property type="component" value="Unplaced"/>
</dbReference>
<dbReference type="PaxDb" id="121845-A0A1S3D374"/>
<organism evidence="1 2">
    <name type="scientific">Diaphorina citri</name>
    <name type="common">Asian citrus psyllid</name>
    <dbReference type="NCBI Taxonomy" id="121845"/>
    <lineage>
        <taxon>Eukaryota</taxon>
        <taxon>Metazoa</taxon>
        <taxon>Ecdysozoa</taxon>
        <taxon>Arthropoda</taxon>
        <taxon>Hexapoda</taxon>
        <taxon>Insecta</taxon>
        <taxon>Pterygota</taxon>
        <taxon>Neoptera</taxon>
        <taxon>Paraneoptera</taxon>
        <taxon>Hemiptera</taxon>
        <taxon>Sternorrhyncha</taxon>
        <taxon>Psylloidea</taxon>
        <taxon>Psyllidae</taxon>
        <taxon>Diaphorininae</taxon>
        <taxon>Diaphorina</taxon>
    </lineage>
</organism>
<dbReference type="KEGG" id="dci:103510427"/>
<proteinExistence type="predicted"/>